<evidence type="ECO:0000256" key="1">
    <source>
        <dbReference type="ARBA" id="ARBA00012352"/>
    </source>
</evidence>
<accession>A0A840I8H5</accession>
<gene>
    <name evidence="9" type="ORF">BDZ31_000198</name>
</gene>
<dbReference type="Pfam" id="PF00108">
    <property type="entry name" value="Thiolase_N"/>
    <property type="match status" value="1"/>
</dbReference>
<organism evidence="9 10">
    <name type="scientific">Conexibacter arvalis</name>
    <dbReference type="NCBI Taxonomy" id="912552"/>
    <lineage>
        <taxon>Bacteria</taxon>
        <taxon>Bacillati</taxon>
        <taxon>Actinomycetota</taxon>
        <taxon>Thermoleophilia</taxon>
        <taxon>Solirubrobacterales</taxon>
        <taxon>Conexibacteraceae</taxon>
        <taxon>Conexibacter</taxon>
    </lineage>
</organism>
<dbReference type="Proteomes" id="UP000585272">
    <property type="component" value="Unassembled WGS sequence"/>
</dbReference>
<dbReference type="SUPFAM" id="SSF53901">
    <property type="entry name" value="Thiolase-like"/>
    <property type="match status" value="2"/>
</dbReference>
<evidence type="ECO:0000259" key="7">
    <source>
        <dbReference type="Pfam" id="PF00108"/>
    </source>
</evidence>
<evidence type="ECO:0000256" key="2">
    <source>
        <dbReference type="ARBA" id="ARBA00022448"/>
    </source>
</evidence>
<dbReference type="PROSITE" id="PS00737">
    <property type="entry name" value="THIOLASE_2"/>
    <property type="match status" value="1"/>
</dbReference>
<proteinExistence type="predicted"/>
<dbReference type="AlphaFoldDB" id="A0A840I8H5"/>
<keyword evidence="5" id="KW-0446">Lipid-binding</keyword>
<evidence type="ECO:0000256" key="4">
    <source>
        <dbReference type="ARBA" id="ARBA00023055"/>
    </source>
</evidence>
<keyword evidence="3 9" id="KW-0808">Transferase</keyword>
<evidence type="ECO:0000313" key="10">
    <source>
        <dbReference type="Proteomes" id="UP000585272"/>
    </source>
</evidence>
<keyword evidence="4" id="KW-0445">Lipid transport</keyword>
<dbReference type="EMBL" id="JACHNU010000001">
    <property type="protein sequence ID" value="MBB4660625.1"/>
    <property type="molecule type" value="Genomic_DNA"/>
</dbReference>
<dbReference type="InterPro" id="IPR020613">
    <property type="entry name" value="Thiolase_CS"/>
</dbReference>
<dbReference type="Gene3D" id="3.40.47.10">
    <property type="match status" value="1"/>
</dbReference>
<comment type="caution">
    <text evidence="9">The sequence shown here is derived from an EMBL/GenBank/DDBJ whole genome shotgun (WGS) entry which is preliminary data.</text>
</comment>
<dbReference type="PANTHER" id="PTHR42870">
    <property type="entry name" value="ACETYL-COA C-ACETYLTRANSFERASE"/>
    <property type="match status" value="1"/>
</dbReference>
<feature type="domain" description="Thiolase C-terminal" evidence="8">
    <location>
        <begin position="258"/>
        <end position="379"/>
    </location>
</feature>
<protein>
    <recommendedName>
        <fullName evidence="1">propanoyl-CoA C-acyltransferase</fullName>
        <ecNumber evidence="1">2.3.1.176</ecNumber>
    </recommendedName>
    <alternativeName>
        <fullName evidence="6">Propanoyl-CoA C-acyltransferase</fullName>
    </alternativeName>
</protein>
<keyword evidence="2" id="KW-0813">Transport</keyword>
<evidence type="ECO:0000313" key="9">
    <source>
        <dbReference type="EMBL" id="MBB4660625.1"/>
    </source>
</evidence>
<dbReference type="EC" id="2.3.1.176" evidence="1"/>
<dbReference type="CDD" id="cd00829">
    <property type="entry name" value="SCP-x_thiolase"/>
    <property type="match status" value="1"/>
</dbReference>
<dbReference type="InterPro" id="IPR016039">
    <property type="entry name" value="Thiolase-like"/>
</dbReference>
<keyword evidence="10" id="KW-1185">Reference proteome</keyword>
<dbReference type="RefSeq" id="WP_183338110.1">
    <property type="nucleotide sequence ID" value="NZ_JACHNU010000001.1"/>
</dbReference>
<dbReference type="GO" id="GO:0016747">
    <property type="term" value="F:acyltransferase activity, transferring groups other than amino-acyl groups"/>
    <property type="evidence" value="ECO:0007669"/>
    <property type="project" value="InterPro"/>
</dbReference>
<dbReference type="InterPro" id="IPR020616">
    <property type="entry name" value="Thiolase_N"/>
</dbReference>
<dbReference type="PIRSF" id="PIRSF000429">
    <property type="entry name" value="Ac-CoA_Ac_transf"/>
    <property type="match status" value="1"/>
</dbReference>
<evidence type="ECO:0000256" key="3">
    <source>
        <dbReference type="ARBA" id="ARBA00022679"/>
    </source>
</evidence>
<dbReference type="GO" id="GO:0008289">
    <property type="term" value="F:lipid binding"/>
    <property type="evidence" value="ECO:0007669"/>
    <property type="project" value="UniProtKB-KW"/>
</dbReference>
<reference evidence="9 10" key="1">
    <citation type="submission" date="2020-08" db="EMBL/GenBank/DDBJ databases">
        <title>Genomic Encyclopedia of Archaeal and Bacterial Type Strains, Phase II (KMG-II): from individual species to whole genera.</title>
        <authorList>
            <person name="Goeker M."/>
        </authorList>
    </citation>
    <scope>NUCLEOTIDE SEQUENCE [LARGE SCALE GENOMIC DNA]</scope>
    <source>
        <strain evidence="9 10">DSM 23288</strain>
    </source>
</reference>
<evidence type="ECO:0000259" key="8">
    <source>
        <dbReference type="Pfam" id="PF22691"/>
    </source>
</evidence>
<dbReference type="InterPro" id="IPR002155">
    <property type="entry name" value="Thiolase"/>
</dbReference>
<sequence>MREVFAAGVANTPFGKFHDRTLRDLAEEAVAGVLADAGAEPDAIDSIFFANAAAGLVTGQEMIRGQVALRRTGLLGTQIVNVENACASGATAFGLGVSAIASGAADVVLAIGAERLSHEDKAVSFSAFGGAVDQEELPPSDGAPQRSMFMDIYARMAREAMARQGATAADLAAVAVKSHRNAAHNPVAQFRDEVTVDEVLASRTVSDPLTLLMCSPIGDGAAAVLLASARGLERMDADPVRVLSSVLRSGTGRAEPSPIATAAQAAYREAGVGPDAIDLVELHDAAAPAELTVPEELGLVEAGGGGVGLLRSGASSLGGRLPLNPSGGLISKGHPIGATGCSQIVELVTQLRGGAGARQVEGARVALAENGGGWLGAGLAAVSISILAR</sequence>
<dbReference type="GO" id="GO:0006869">
    <property type="term" value="P:lipid transport"/>
    <property type="evidence" value="ECO:0007669"/>
    <property type="project" value="UniProtKB-KW"/>
</dbReference>
<dbReference type="InterPro" id="IPR055140">
    <property type="entry name" value="Thiolase_C_2"/>
</dbReference>
<evidence type="ECO:0000256" key="5">
    <source>
        <dbReference type="ARBA" id="ARBA00023121"/>
    </source>
</evidence>
<name>A0A840I8H5_9ACTN</name>
<evidence type="ECO:0000256" key="6">
    <source>
        <dbReference type="ARBA" id="ARBA00032316"/>
    </source>
</evidence>
<dbReference type="PANTHER" id="PTHR42870:SF1">
    <property type="entry name" value="NON-SPECIFIC LIPID-TRANSFER PROTEIN-LIKE 2"/>
    <property type="match status" value="1"/>
</dbReference>
<dbReference type="Pfam" id="PF22691">
    <property type="entry name" value="Thiolase_C_1"/>
    <property type="match status" value="1"/>
</dbReference>
<feature type="domain" description="Thiolase N-terminal" evidence="7">
    <location>
        <begin position="8"/>
        <end position="229"/>
    </location>
</feature>